<dbReference type="PANTHER" id="PTHR12390">
    <property type="entry name" value="UROPORPHYRINOGEN III SYNTHASE"/>
    <property type="match status" value="1"/>
</dbReference>
<dbReference type="SUPFAM" id="SSF69618">
    <property type="entry name" value="HemD-like"/>
    <property type="match status" value="1"/>
</dbReference>
<sequence>MKIRKILIPQPTPLNGSPYTEIITKYKAEIDFIPFFRVEPVQSKEFRTQKINIPDFTAVVFTSRTAIDAFFNLCEELRITVPETMKYFCISEAIALYLQKHIVYRKRKIFFGNGTPASIIEAIGPKHKNENFLLTVADNNKSDVNKIFSKSKLKHSSAILVRTVFSDLTNMDIEKYDIIVFYSPSDVKSLQENFPAFVPEGKELATFGPATLKALKAAKLNASIIAPTPEAPSIAKALSNYFEQK</sequence>
<dbReference type="InterPro" id="IPR036108">
    <property type="entry name" value="4pyrrol_syn_uPrphyn_synt_sf"/>
</dbReference>
<comment type="caution">
    <text evidence="2">The sequence shown here is derived from an EMBL/GenBank/DDBJ whole genome shotgun (WGS) entry which is preliminary data.</text>
</comment>
<proteinExistence type="predicted"/>
<evidence type="ECO:0000313" key="2">
    <source>
        <dbReference type="EMBL" id="MPM45377.1"/>
    </source>
</evidence>
<dbReference type="Gene3D" id="3.40.50.10090">
    <property type="match status" value="2"/>
</dbReference>
<evidence type="ECO:0000259" key="1">
    <source>
        <dbReference type="Pfam" id="PF02602"/>
    </source>
</evidence>
<dbReference type="AlphaFoldDB" id="A0A644ZXA1"/>
<dbReference type="InterPro" id="IPR003754">
    <property type="entry name" value="4pyrrol_synth_uPrphyn_synth"/>
</dbReference>
<dbReference type="Pfam" id="PF02602">
    <property type="entry name" value="HEM4"/>
    <property type="match status" value="1"/>
</dbReference>
<accession>A0A644ZXA1</accession>
<protein>
    <recommendedName>
        <fullName evidence="1">Tetrapyrrole biosynthesis uroporphyrinogen III synthase domain-containing protein</fullName>
    </recommendedName>
</protein>
<gene>
    <name evidence="2" type="ORF">SDC9_92064</name>
</gene>
<dbReference type="GO" id="GO:0005829">
    <property type="term" value="C:cytosol"/>
    <property type="evidence" value="ECO:0007669"/>
    <property type="project" value="TreeGrafter"/>
</dbReference>
<dbReference type="GO" id="GO:0004852">
    <property type="term" value="F:uroporphyrinogen-III synthase activity"/>
    <property type="evidence" value="ECO:0007669"/>
    <property type="project" value="InterPro"/>
</dbReference>
<dbReference type="CDD" id="cd06578">
    <property type="entry name" value="HemD"/>
    <property type="match status" value="1"/>
</dbReference>
<dbReference type="InterPro" id="IPR039793">
    <property type="entry name" value="UROS/Hem4"/>
</dbReference>
<name>A0A644ZXA1_9ZZZZ</name>
<dbReference type="EMBL" id="VSSQ01010854">
    <property type="protein sequence ID" value="MPM45377.1"/>
    <property type="molecule type" value="Genomic_DNA"/>
</dbReference>
<dbReference type="GO" id="GO:0006780">
    <property type="term" value="P:uroporphyrinogen III biosynthetic process"/>
    <property type="evidence" value="ECO:0007669"/>
    <property type="project" value="InterPro"/>
</dbReference>
<feature type="domain" description="Tetrapyrrole biosynthesis uroporphyrinogen III synthase" evidence="1">
    <location>
        <begin position="19"/>
        <end position="234"/>
    </location>
</feature>
<organism evidence="2">
    <name type="scientific">bioreactor metagenome</name>
    <dbReference type="NCBI Taxonomy" id="1076179"/>
    <lineage>
        <taxon>unclassified sequences</taxon>
        <taxon>metagenomes</taxon>
        <taxon>ecological metagenomes</taxon>
    </lineage>
</organism>
<dbReference type="PANTHER" id="PTHR12390:SF0">
    <property type="entry name" value="UROPORPHYRINOGEN-III SYNTHASE"/>
    <property type="match status" value="1"/>
</dbReference>
<reference evidence="2" key="1">
    <citation type="submission" date="2019-08" db="EMBL/GenBank/DDBJ databases">
        <authorList>
            <person name="Kucharzyk K."/>
            <person name="Murdoch R.W."/>
            <person name="Higgins S."/>
            <person name="Loffler F."/>
        </authorList>
    </citation>
    <scope>NUCLEOTIDE SEQUENCE</scope>
</reference>